<evidence type="ECO:0000313" key="2">
    <source>
        <dbReference type="EMBL" id="GGY82683.1"/>
    </source>
</evidence>
<dbReference type="Pfam" id="PF10116">
    <property type="entry name" value="Host_attach"/>
    <property type="match status" value="1"/>
</dbReference>
<protein>
    <submittedName>
        <fullName evidence="2">Host attachment protein</fullName>
    </submittedName>
</protein>
<gene>
    <name evidence="2" type="ORF">GCM10007071_32720</name>
</gene>
<proteinExistence type="predicted"/>
<dbReference type="Proteomes" id="UP000601597">
    <property type="component" value="Unassembled WGS sequence"/>
</dbReference>
<name>A0ABQ3B7C5_9GAMM</name>
<feature type="region of interest" description="Disordered" evidence="1">
    <location>
        <begin position="33"/>
        <end position="66"/>
    </location>
</feature>
<reference evidence="3" key="1">
    <citation type="journal article" date="2019" name="Int. J. Syst. Evol. Microbiol.">
        <title>The Global Catalogue of Microorganisms (GCM) 10K type strain sequencing project: providing services to taxonomists for standard genome sequencing and annotation.</title>
        <authorList>
            <consortium name="The Broad Institute Genomics Platform"/>
            <consortium name="The Broad Institute Genome Sequencing Center for Infectious Disease"/>
            <person name="Wu L."/>
            <person name="Ma J."/>
        </authorList>
    </citation>
    <scope>NUCLEOTIDE SEQUENCE [LARGE SCALE GENOMIC DNA]</scope>
    <source>
        <strain evidence="3">KCTC 22280</strain>
    </source>
</reference>
<evidence type="ECO:0000313" key="3">
    <source>
        <dbReference type="Proteomes" id="UP000601597"/>
    </source>
</evidence>
<dbReference type="EMBL" id="BMXV01000008">
    <property type="protein sequence ID" value="GGY82683.1"/>
    <property type="molecule type" value="Genomic_DNA"/>
</dbReference>
<accession>A0ABQ3B7C5</accession>
<evidence type="ECO:0000256" key="1">
    <source>
        <dbReference type="SAM" id="MobiDB-lite"/>
    </source>
</evidence>
<keyword evidence="3" id="KW-1185">Reference proteome</keyword>
<organism evidence="2 3">
    <name type="scientific">Marinobacter zhanjiangensis</name>
    <dbReference type="NCBI Taxonomy" id="578215"/>
    <lineage>
        <taxon>Bacteria</taxon>
        <taxon>Pseudomonadati</taxon>
        <taxon>Pseudomonadota</taxon>
        <taxon>Gammaproteobacteria</taxon>
        <taxon>Pseudomonadales</taxon>
        <taxon>Marinobacteraceae</taxon>
        <taxon>Marinobacter</taxon>
    </lineage>
</organism>
<dbReference type="InterPro" id="IPR019291">
    <property type="entry name" value="Host_attachment_protein"/>
</dbReference>
<feature type="compositionally biased region" description="Basic and acidic residues" evidence="1">
    <location>
        <begin position="33"/>
        <end position="43"/>
    </location>
</feature>
<comment type="caution">
    <text evidence="2">The sequence shown here is derived from an EMBL/GenBank/DDBJ whole genome shotgun (WGS) entry which is preliminary data.</text>
</comment>
<sequence length="141" mass="15798">MEKIWILVADSAHARILETTARTAMPAEITRLEHPEARLKESELVSDQPGRSRENRAQGHAMQEASATVHEEAAFAGEIVHTLERARQEGRFHSLILVASPHFLGVIRQKLHGPLEKSVIQSVDKNLVNESESVIHQNIFN</sequence>
<dbReference type="RefSeq" id="WP_189577917.1">
    <property type="nucleotide sequence ID" value="NZ_BMXV01000008.1"/>
</dbReference>